<dbReference type="STRING" id="1798002.A2478_04000"/>
<evidence type="ECO:0008006" key="4">
    <source>
        <dbReference type="Google" id="ProtNLM"/>
    </source>
</evidence>
<organism evidence="2 3">
    <name type="scientific">Candidatus Falkowbacteria bacterium RIFOXYC2_FULL_36_12</name>
    <dbReference type="NCBI Taxonomy" id="1798002"/>
    <lineage>
        <taxon>Bacteria</taxon>
        <taxon>Candidatus Falkowiibacteriota</taxon>
    </lineage>
</organism>
<feature type="transmembrane region" description="Helical" evidence="1">
    <location>
        <begin position="7"/>
        <end position="31"/>
    </location>
</feature>
<feature type="transmembrane region" description="Helical" evidence="1">
    <location>
        <begin position="66"/>
        <end position="86"/>
    </location>
</feature>
<evidence type="ECO:0000256" key="1">
    <source>
        <dbReference type="SAM" id="Phobius"/>
    </source>
</evidence>
<name>A0A1F5SY92_9BACT</name>
<proteinExistence type="predicted"/>
<reference evidence="2 3" key="1">
    <citation type="journal article" date="2016" name="Nat. Commun.">
        <title>Thousands of microbial genomes shed light on interconnected biogeochemical processes in an aquifer system.</title>
        <authorList>
            <person name="Anantharaman K."/>
            <person name="Brown C.T."/>
            <person name="Hug L.A."/>
            <person name="Sharon I."/>
            <person name="Castelle C.J."/>
            <person name="Probst A.J."/>
            <person name="Thomas B.C."/>
            <person name="Singh A."/>
            <person name="Wilkins M.J."/>
            <person name="Karaoz U."/>
            <person name="Brodie E.L."/>
            <person name="Williams K.H."/>
            <person name="Hubbard S.S."/>
            <person name="Banfield J.F."/>
        </authorList>
    </citation>
    <scope>NUCLEOTIDE SEQUENCE [LARGE SCALE GENOMIC DNA]</scope>
</reference>
<gene>
    <name evidence="2" type="ORF">A2478_04000</name>
</gene>
<evidence type="ECO:0000313" key="3">
    <source>
        <dbReference type="Proteomes" id="UP000179001"/>
    </source>
</evidence>
<comment type="caution">
    <text evidence="2">The sequence shown here is derived from an EMBL/GenBank/DDBJ whole genome shotgun (WGS) entry which is preliminary data.</text>
</comment>
<keyword evidence="1" id="KW-0812">Transmembrane</keyword>
<protein>
    <recommendedName>
        <fullName evidence="4">Rod shape-determining protein MreD</fullName>
    </recommendedName>
</protein>
<keyword evidence="1" id="KW-1133">Transmembrane helix</keyword>
<feature type="transmembrane region" description="Helical" evidence="1">
    <location>
        <begin position="37"/>
        <end position="54"/>
    </location>
</feature>
<feature type="transmembrane region" description="Helical" evidence="1">
    <location>
        <begin position="98"/>
        <end position="123"/>
    </location>
</feature>
<dbReference type="Proteomes" id="UP000179001">
    <property type="component" value="Unassembled WGS sequence"/>
</dbReference>
<keyword evidence="1" id="KW-0472">Membrane</keyword>
<dbReference type="EMBL" id="MFGJ01000007">
    <property type="protein sequence ID" value="OGF31622.1"/>
    <property type="molecule type" value="Genomic_DNA"/>
</dbReference>
<accession>A0A1F5SY92</accession>
<sequence length="177" mass="20818">MLRKIKPLFITFGFAVMVVMQISLFSNIFWLSFVSPLIITLVFVGVIHGFRYPILFSLAIGPIVDLFSPIFFGAITLSWLFVFWLLDKFFHKVFTNKSYYSIVTLVTFALILEFILKKIFWFFENIIRYQQFDFSIFSSASLQHIVFIIILNFIVTSLSFIVYYLFSNKFKSVLINT</sequence>
<evidence type="ECO:0000313" key="2">
    <source>
        <dbReference type="EMBL" id="OGF31622.1"/>
    </source>
</evidence>
<dbReference type="AlphaFoldDB" id="A0A1F5SY92"/>
<feature type="transmembrane region" description="Helical" evidence="1">
    <location>
        <begin position="144"/>
        <end position="166"/>
    </location>
</feature>